<reference evidence="1" key="2">
    <citation type="journal article" date="2021" name="Genome Biol. Evol.">
        <title>Developing a high-quality reference genome for a parasitic bivalve with doubly uniparental inheritance (Bivalvia: Unionida).</title>
        <authorList>
            <person name="Smith C.H."/>
        </authorList>
    </citation>
    <scope>NUCLEOTIDE SEQUENCE</scope>
    <source>
        <strain evidence="1">CHS0354</strain>
        <tissue evidence="1">Mantle</tissue>
    </source>
</reference>
<feature type="non-terminal residue" evidence="1">
    <location>
        <position position="1"/>
    </location>
</feature>
<comment type="caution">
    <text evidence="1">The sequence shown here is derived from an EMBL/GenBank/DDBJ whole genome shotgun (WGS) entry which is preliminary data.</text>
</comment>
<accession>A0AAE0VJY7</accession>
<evidence type="ECO:0000313" key="1">
    <source>
        <dbReference type="EMBL" id="KAK3580664.1"/>
    </source>
</evidence>
<name>A0AAE0VJY7_9BIVA</name>
<gene>
    <name evidence="1" type="ORF">CHS0354_017940</name>
</gene>
<dbReference type="Proteomes" id="UP001195483">
    <property type="component" value="Unassembled WGS sequence"/>
</dbReference>
<dbReference type="AlphaFoldDB" id="A0AAE0VJY7"/>
<reference evidence="1" key="3">
    <citation type="submission" date="2023-05" db="EMBL/GenBank/DDBJ databases">
        <authorList>
            <person name="Smith C.H."/>
        </authorList>
    </citation>
    <scope>NUCLEOTIDE SEQUENCE</scope>
    <source>
        <strain evidence="1">CHS0354</strain>
        <tissue evidence="1">Mantle</tissue>
    </source>
</reference>
<reference evidence="1" key="1">
    <citation type="journal article" date="2021" name="Genome Biol. Evol.">
        <title>A High-Quality Reference Genome for a Parasitic Bivalve with Doubly Uniparental Inheritance (Bivalvia: Unionida).</title>
        <authorList>
            <person name="Smith C.H."/>
        </authorList>
    </citation>
    <scope>NUCLEOTIDE SEQUENCE</scope>
    <source>
        <strain evidence="1">CHS0354</strain>
    </source>
</reference>
<dbReference type="EMBL" id="JAEAOA010001107">
    <property type="protein sequence ID" value="KAK3580664.1"/>
    <property type="molecule type" value="Genomic_DNA"/>
</dbReference>
<sequence>MYSVSMCINVTDLEIYYILLQNLAPMHSHVLCHAMVSRRANDAKIIRNSIYICDVVNKRLAVSCIEKLIQSQSMLTATVHKLAPSGRKQGQSTNLVDNCFIQQCINSQRSKLPNL</sequence>
<organism evidence="1 2">
    <name type="scientific">Potamilus streckersoni</name>
    <dbReference type="NCBI Taxonomy" id="2493646"/>
    <lineage>
        <taxon>Eukaryota</taxon>
        <taxon>Metazoa</taxon>
        <taxon>Spiralia</taxon>
        <taxon>Lophotrochozoa</taxon>
        <taxon>Mollusca</taxon>
        <taxon>Bivalvia</taxon>
        <taxon>Autobranchia</taxon>
        <taxon>Heteroconchia</taxon>
        <taxon>Palaeoheterodonta</taxon>
        <taxon>Unionida</taxon>
        <taxon>Unionoidea</taxon>
        <taxon>Unionidae</taxon>
        <taxon>Ambleminae</taxon>
        <taxon>Lampsilini</taxon>
        <taxon>Potamilus</taxon>
    </lineage>
</organism>
<protein>
    <submittedName>
        <fullName evidence="1">Uncharacterized protein</fullName>
    </submittedName>
</protein>
<proteinExistence type="predicted"/>
<keyword evidence="2" id="KW-1185">Reference proteome</keyword>
<evidence type="ECO:0000313" key="2">
    <source>
        <dbReference type="Proteomes" id="UP001195483"/>
    </source>
</evidence>